<dbReference type="RefSeq" id="WP_145216181.1">
    <property type="nucleotide sequence ID" value="NZ_CP036269.1"/>
</dbReference>
<proteinExistence type="predicted"/>
<feature type="domain" description="Calcineurin-like phosphoesterase" evidence="6">
    <location>
        <begin position="19"/>
        <end position="216"/>
    </location>
</feature>
<evidence type="ECO:0000256" key="3">
    <source>
        <dbReference type="ARBA" id="ARBA00022723"/>
    </source>
</evidence>
<evidence type="ECO:0000313" key="7">
    <source>
        <dbReference type="EMBL" id="QDT42628.1"/>
    </source>
</evidence>
<dbReference type="KEGG" id="gaz:Pan241w_27150"/>
<dbReference type="Gene3D" id="3.60.21.10">
    <property type="match status" value="1"/>
</dbReference>
<dbReference type="OrthoDB" id="9802481at2"/>
<evidence type="ECO:0000256" key="4">
    <source>
        <dbReference type="ARBA" id="ARBA00023136"/>
    </source>
</evidence>
<evidence type="ECO:0000313" key="8">
    <source>
        <dbReference type="Proteomes" id="UP000317171"/>
    </source>
</evidence>
<evidence type="ECO:0000256" key="5">
    <source>
        <dbReference type="ARBA" id="ARBA00023211"/>
    </source>
</evidence>
<keyword evidence="3" id="KW-0479">Metal-binding</keyword>
<organism evidence="7 8">
    <name type="scientific">Gimesia alba</name>
    <dbReference type="NCBI Taxonomy" id="2527973"/>
    <lineage>
        <taxon>Bacteria</taxon>
        <taxon>Pseudomonadati</taxon>
        <taxon>Planctomycetota</taxon>
        <taxon>Planctomycetia</taxon>
        <taxon>Planctomycetales</taxon>
        <taxon>Planctomycetaceae</taxon>
        <taxon>Gimesia</taxon>
    </lineage>
</organism>
<dbReference type="PANTHER" id="PTHR34990:SF2">
    <property type="entry name" value="BLL8164 PROTEIN"/>
    <property type="match status" value="1"/>
</dbReference>
<keyword evidence="2" id="KW-0997">Cell inner membrane</keyword>
<dbReference type="GO" id="GO:0046872">
    <property type="term" value="F:metal ion binding"/>
    <property type="evidence" value="ECO:0007669"/>
    <property type="project" value="UniProtKB-KW"/>
</dbReference>
<gene>
    <name evidence="7" type="primary">lpxH</name>
    <name evidence="7" type="ORF">Pan241w_27150</name>
</gene>
<keyword evidence="8" id="KW-1185">Reference proteome</keyword>
<evidence type="ECO:0000256" key="2">
    <source>
        <dbReference type="ARBA" id="ARBA00022519"/>
    </source>
</evidence>
<accession>A0A517RFH7</accession>
<keyword evidence="1" id="KW-1003">Cell membrane</keyword>
<dbReference type="PANTHER" id="PTHR34990">
    <property type="entry name" value="UDP-2,3-DIACYLGLUCOSAMINE HYDROLASE-RELATED"/>
    <property type="match status" value="1"/>
</dbReference>
<dbReference type="Proteomes" id="UP000317171">
    <property type="component" value="Chromosome"/>
</dbReference>
<dbReference type="SUPFAM" id="SSF56300">
    <property type="entry name" value="Metallo-dependent phosphatases"/>
    <property type="match status" value="1"/>
</dbReference>
<keyword evidence="5" id="KW-0464">Manganese</keyword>
<dbReference type="GO" id="GO:0008758">
    <property type="term" value="F:UDP-2,3-diacylglucosamine hydrolase activity"/>
    <property type="evidence" value="ECO:0007669"/>
    <property type="project" value="TreeGrafter"/>
</dbReference>
<name>A0A517RFH7_9PLAN</name>
<dbReference type="EC" id="3.6.1.54" evidence="7"/>
<dbReference type="InterPro" id="IPR043461">
    <property type="entry name" value="LpxH-like"/>
</dbReference>
<dbReference type="InterPro" id="IPR004843">
    <property type="entry name" value="Calcineurin-like_PHP"/>
</dbReference>
<keyword evidence="7" id="KW-0378">Hydrolase</keyword>
<dbReference type="InterPro" id="IPR029052">
    <property type="entry name" value="Metallo-depent_PP-like"/>
</dbReference>
<dbReference type="EMBL" id="CP036269">
    <property type="protein sequence ID" value="QDT42628.1"/>
    <property type="molecule type" value="Genomic_DNA"/>
</dbReference>
<dbReference type="GO" id="GO:0009245">
    <property type="term" value="P:lipid A biosynthetic process"/>
    <property type="evidence" value="ECO:0007669"/>
    <property type="project" value="TreeGrafter"/>
</dbReference>
<protein>
    <submittedName>
        <fullName evidence="7">UDP-2,3-diacylglucosamine hydrolase</fullName>
        <ecNumber evidence="7">3.6.1.54</ecNumber>
    </submittedName>
</protein>
<evidence type="ECO:0000256" key="1">
    <source>
        <dbReference type="ARBA" id="ARBA00022475"/>
    </source>
</evidence>
<dbReference type="Pfam" id="PF00149">
    <property type="entry name" value="Metallophos"/>
    <property type="match status" value="1"/>
</dbReference>
<dbReference type="AlphaFoldDB" id="A0A517RFH7"/>
<keyword evidence="4" id="KW-0472">Membrane</keyword>
<evidence type="ECO:0000259" key="6">
    <source>
        <dbReference type="Pfam" id="PF00149"/>
    </source>
</evidence>
<reference evidence="7 8" key="1">
    <citation type="submission" date="2019-02" db="EMBL/GenBank/DDBJ databases">
        <title>Deep-cultivation of Planctomycetes and their phenomic and genomic characterization uncovers novel biology.</title>
        <authorList>
            <person name="Wiegand S."/>
            <person name="Jogler M."/>
            <person name="Boedeker C."/>
            <person name="Pinto D."/>
            <person name="Vollmers J."/>
            <person name="Rivas-Marin E."/>
            <person name="Kohn T."/>
            <person name="Peeters S.H."/>
            <person name="Heuer A."/>
            <person name="Rast P."/>
            <person name="Oberbeckmann S."/>
            <person name="Bunk B."/>
            <person name="Jeske O."/>
            <person name="Meyerdierks A."/>
            <person name="Storesund J.E."/>
            <person name="Kallscheuer N."/>
            <person name="Luecker S."/>
            <person name="Lage O.M."/>
            <person name="Pohl T."/>
            <person name="Merkel B.J."/>
            <person name="Hornburger P."/>
            <person name="Mueller R.-W."/>
            <person name="Bruemmer F."/>
            <person name="Labrenz M."/>
            <person name="Spormann A.M."/>
            <person name="Op den Camp H."/>
            <person name="Overmann J."/>
            <person name="Amann R."/>
            <person name="Jetten M.S.M."/>
            <person name="Mascher T."/>
            <person name="Medema M.H."/>
            <person name="Devos D.P."/>
            <person name="Kaster A.-K."/>
            <person name="Ovreas L."/>
            <person name="Rohde M."/>
            <person name="Galperin M.Y."/>
            <person name="Jogler C."/>
        </authorList>
    </citation>
    <scope>NUCLEOTIDE SEQUENCE [LARGE SCALE GENOMIC DNA]</scope>
    <source>
        <strain evidence="7 8">Pan241w</strain>
    </source>
</reference>
<dbReference type="CDD" id="cd07398">
    <property type="entry name" value="MPP_YbbF-LpxH"/>
    <property type="match status" value="1"/>
</dbReference>
<sequence length="302" mass="34517">MIVSEEPIATAACRSIRSIFVSDVHLGCMHSRADEFLEFLNSHDPESLYLVGDLIDGWKLRKKWRWPQSYNAILDRVEALSAQGTEVFYTPGNHDNFLRDFGKRFGFVTLSDEFVHITADGRRFLIIHGDQFDKFETGAQWLSVLGSFAYDVLLTANSLFNRLLKRKGQSKFALSSAVKSQVKHLMRFISDYEQKLASHARKRLCEGIICGHIHAPNILEIDGIDYCNTGDWVEHCSALIEYSDGAMEIVFFDQEIAPTQKAALPAQTVVNRNAQQDYSKTEMPSLINRFLKRCHPLRLIRR</sequence>
<dbReference type="GO" id="GO:0016020">
    <property type="term" value="C:membrane"/>
    <property type="evidence" value="ECO:0007669"/>
    <property type="project" value="GOC"/>
</dbReference>